<dbReference type="EMBL" id="CAJDYZ010012368">
    <property type="protein sequence ID" value="CAD1480641.1"/>
    <property type="molecule type" value="Genomic_DNA"/>
</dbReference>
<keyword evidence="3" id="KW-1185">Reference proteome</keyword>
<keyword evidence="1" id="KW-0812">Transmembrane</keyword>
<name>A0A6V7HJ65_9HYME</name>
<dbReference type="AlphaFoldDB" id="A0A6V7HJ65"/>
<keyword evidence="1" id="KW-1133">Transmembrane helix</keyword>
<gene>
    <name evidence="2" type="ORF">MHI_LOCUS955186</name>
</gene>
<feature type="non-terminal residue" evidence="2">
    <location>
        <position position="58"/>
    </location>
</feature>
<evidence type="ECO:0000313" key="3">
    <source>
        <dbReference type="Proteomes" id="UP000752696"/>
    </source>
</evidence>
<feature type="non-terminal residue" evidence="2">
    <location>
        <position position="1"/>
    </location>
</feature>
<proteinExistence type="predicted"/>
<dbReference type="Proteomes" id="UP000752696">
    <property type="component" value="Unassembled WGS sequence"/>
</dbReference>
<keyword evidence="1" id="KW-0472">Membrane</keyword>
<feature type="transmembrane region" description="Helical" evidence="1">
    <location>
        <begin position="7"/>
        <end position="27"/>
    </location>
</feature>
<sequence length="58" mass="6837">TREDNRNILYSYCPCILCINLKLILILCPRQTILYHLLLYQQFIYEASLLCIGDNNSN</sequence>
<comment type="caution">
    <text evidence="2">The sequence shown here is derived from an EMBL/GenBank/DDBJ whole genome shotgun (WGS) entry which is preliminary data.</text>
</comment>
<organism evidence="2 3">
    <name type="scientific">Heterotrigona itama</name>
    <dbReference type="NCBI Taxonomy" id="395501"/>
    <lineage>
        <taxon>Eukaryota</taxon>
        <taxon>Metazoa</taxon>
        <taxon>Ecdysozoa</taxon>
        <taxon>Arthropoda</taxon>
        <taxon>Hexapoda</taxon>
        <taxon>Insecta</taxon>
        <taxon>Pterygota</taxon>
        <taxon>Neoptera</taxon>
        <taxon>Endopterygota</taxon>
        <taxon>Hymenoptera</taxon>
        <taxon>Apocrita</taxon>
        <taxon>Aculeata</taxon>
        <taxon>Apoidea</taxon>
        <taxon>Anthophila</taxon>
        <taxon>Apidae</taxon>
        <taxon>Heterotrigona</taxon>
    </lineage>
</organism>
<evidence type="ECO:0000313" key="2">
    <source>
        <dbReference type="EMBL" id="CAD1480641.1"/>
    </source>
</evidence>
<evidence type="ECO:0000256" key="1">
    <source>
        <dbReference type="SAM" id="Phobius"/>
    </source>
</evidence>
<protein>
    <submittedName>
        <fullName evidence="2">Uncharacterized protein</fullName>
    </submittedName>
</protein>
<accession>A0A6V7HJ65</accession>
<reference evidence="2" key="1">
    <citation type="submission" date="2020-07" db="EMBL/GenBank/DDBJ databases">
        <authorList>
            <person name="Nazaruddin N."/>
        </authorList>
    </citation>
    <scope>NUCLEOTIDE SEQUENCE</scope>
</reference>